<accession>A0A450U0Z8</accession>
<evidence type="ECO:0000313" key="3">
    <source>
        <dbReference type="EMBL" id="VFJ75914.1"/>
    </source>
</evidence>
<dbReference type="SUPFAM" id="SSF53850">
    <property type="entry name" value="Periplasmic binding protein-like II"/>
    <property type="match status" value="1"/>
</dbReference>
<gene>
    <name evidence="3" type="ORF">BECKFW1821C_GA0114237_109310</name>
</gene>
<dbReference type="EMBL" id="CAADFE010000093">
    <property type="protein sequence ID" value="VFJ75914.1"/>
    <property type="molecule type" value="Genomic_DNA"/>
</dbReference>
<dbReference type="InterPro" id="IPR000914">
    <property type="entry name" value="SBP_5_dom"/>
</dbReference>
<sequence length="109" mass="12171">MTGIRKIDDHTIEIETDGANPILIRDLASLYIMDKEWCEANTTTGTTSPEGDNPGNHANLHANGTGPFVVAEHTAGVRPRLLRNRHYWNKYLDPRSGMAKTIIENLVFL</sequence>
<dbReference type="Pfam" id="PF00496">
    <property type="entry name" value="SBP_bac_5"/>
    <property type="match status" value="1"/>
</dbReference>
<dbReference type="Gene3D" id="3.40.190.10">
    <property type="entry name" value="Periplasmic binding protein-like II"/>
    <property type="match status" value="1"/>
</dbReference>
<evidence type="ECO:0000256" key="1">
    <source>
        <dbReference type="SAM" id="MobiDB-lite"/>
    </source>
</evidence>
<evidence type="ECO:0000259" key="2">
    <source>
        <dbReference type="Pfam" id="PF00496"/>
    </source>
</evidence>
<feature type="domain" description="Solute-binding protein family 5" evidence="2">
    <location>
        <begin position="2"/>
        <end position="90"/>
    </location>
</feature>
<feature type="region of interest" description="Disordered" evidence="1">
    <location>
        <begin position="42"/>
        <end position="64"/>
    </location>
</feature>
<reference evidence="3" key="1">
    <citation type="submission" date="2019-02" db="EMBL/GenBank/DDBJ databases">
        <authorList>
            <person name="Gruber-Vodicka R. H."/>
            <person name="Seah K. B. B."/>
        </authorList>
    </citation>
    <scope>NUCLEOTIDE SEQUENCE</scope>
    <source>
        <strain evidence="3">BECK_BZ131</strain>
    </source>
</reference>
<dbReference type="AlphaFoldDB" id="A0A450U0Z8"/>
<protein>
    <submittedName>
        <fullName evidence="3">Peptide/nickel transport system substrate-binding protein</fullName>
    </submittedName>
</protein>
<organism evidence="3">
    <name type="scientific">Candidatus Kentrum sp. FW</name>
    <dbReference type="NCBI Taxonomy" id="2126338"/>
    <lineage>
        <taxon>Bacteria</taxon>
        <taxon>Pseudomonadati</taxon>
        <taxon>Pseudomonadota</taxon>
        <taxon>Gammaproteobacteria</taxon>
        <taxon>Candidatus Kentrum</taxon>
    </lineage>
</organism>
<name>A0A450U0Z8_9GAMM</name>
<proteinExistence type="predicted"/>